<evidence type="ECO:0000313" key="7">
    <source>
        <dbReference type="Proteomes" id="UP000070700"/>
    </source>
</evidence>
<evidence type="ECO:0000313" key="6">
    <source>
        <dbReference type="EMBL" id="KUJ21274.1"/>
    </source>
</evidence>
<dbReference type="Gene3D" id="3.30.420.10">
    <property type="entry name" value="Ribonuclease H-like superfamily/Ribonuclease H"/>
    <property type="match status" value="1"/>
</dbReference>
<evidence type="ECO:0000256" key="4">
    <source>
        <dbReference type="SAM" id="MobiDB-lite"/>
    </source>
</evidence>
<dbReference type="EMBL" id="KQ947408">
    <property type="protein sequence ID" value="KUJ21274.1"/>
    <property type="molecule type" value="Genomic_DNA"/>
</dbReference>
<proteinExistence type="predicted"/>
<accession>A0A194XMF7</accession>
<organism evidence="6 7">
    <name type="scientific">Mollisia scopiformis</name>
    <name type="common">Conifer needle endophyte fungus</name>
    <name type="synonym">Phialocephala scopiformis</name>
    <dbReference type="NCBI Taxonomy" id="149040"/>
    <lineage>
        <taxon>Eukaryota</taxon>
        <taxon>Fungi</taxon>
        <taxon>Dikarya</taxon>
        <taxon>Ascomycota</taxon>
        <taxon>Pezizomycotina</taxon>
        <taxon>Leotiomycetes</taxon>
        <taxon>Helotiales</taxon>
        <taxon>Mollisiaceae</taxon>
        <taxon>Mollisia</taxon>
    </lineage>
</organism>
<dbReference type="Proteomes" id="UP000070700">
    <property type="component" value="Unassembled WGS sequence"/>
</dbReference>
<dbReference type="RefSeq" id="XP_018075629.1">
    <property type="nucleotide sequence ID" value="XM_018214384.1"/>
</dbReference>
<sequence length="310" mass="35275">MAPEEHISANLSSLTPNVREQRYDFLAIVDFEASINESDGTREITEFPLVLLSTATPSLNIIDEFHNFVRPQRNSGMKHRHLKDFPPQELLDESPTFSEAWQSLLAFLEQHGATASNTLAITCGDWDFRAMLPAEQSFYNIARLPLFEKWCNIKHAFRSFTGKKADSMVRMLNVIGQELIGTHHSGIDDARNIASIARWLHEQGCVFKITSDGSVDEEDLQRQAMLQREKEELKQAAEETRITKLSGGAVKPEEMFRNDSNFSGWDDDGIPTHRADGTPLSKSAVNKRKKMWKAQQGLHEKYLAWRESLE</sequence>
<name>A0A194XMF7_MOLSC</name>
<dbReference type="OrthoDB" id="448399at2759"/>
<dbReference type="GO" id="GO:0003676">
    <property type="term" value="F:nucleic acid binding"/>
    <property type="evidence" value="ECO:0007669"/>
    <property type="project" value="InterPro"/>
</dbReference>
<dbReference type="Pfam" id="PF00929">
    <property type="entry name" value="RNase_T"/>
    <property type="match status" value="1"/>
</dbReference>
<dbReference type="CDD" id="cd06133">
    <property type="entry name" value="ERI-1_3'hExo_like"/>
    <property type="match status" value="1"/>
</dbReference>
<dbReference type="GO" id="GO:0000175">
    <property type="term" value="F:3'-5'-RNA exonuclease activity"/>
    <property type="evidence" value="ECO:0007669"/>
    <property type="project" value="InterPro"/>
</dbReference>
<keyword evidence="2" id="KW-0378">Hydrolase</keyword>
<keyword evidence="1" id="KW-0540">Nuclease</keyword>
<dbReference type="InterPro" id="IPR036397">
    <property type="entry name" value="RNaseH_sf"/>
</dbReference>
<evidence type="ECO:0000256" key="2">
    <source>
        <dbReference type="ARBA" id="ARBA00022801"/>
    </source>
</evidence>
<protein>
    <recommendedName>
        <fullName evidence="5">Exonuclease domain-containing protein</fullName>
    </recommendedName>
</protein>
<dbReference type="InterPro" id="IPR012337">
    <property type="entry name" value="RNaseH-like_sf"/>
</dbReference>
<evidence type="ECO:0000259" key="5">
    <source>
        <dbReference type="SMART" id="SM00479"/>
    </source>
</evidence>
<dbReference type="InterPro" id="IPR051274">
    <property type="entry name" value="3-5_Exoribonuclease"/>
</dbReference>
<dbReference type="InterPro" id="IPR047201">
    <property type="entry name" value="ERI-1_3'hExo-like"/>
</dbReference>
<dbReference type="SUPFAM" id="SSF53098">
    <property type="entry name" value="Ribonuclease H-like"/>
    <property type="match status" value="1"/>
</dbReference>
<dbReference type="AlphaFoldDB" id="A0A194XMF7"/>
<dbReference type="KEGG" id="psco:LY89DRAFT_681843"/>
<keyword evidence="3" id="KW-0269">Exonuclease</keyword>
<feature type="region of interest" description="Disordered" evidence="4">
    <location>
        <begin position="256"/>
        <end position="288"/>
    </location>
</feature>
<dbReference type="SMART" id="SM00479">
    <property type="entry name" value="EXOIII"/>
    <property type="match status" value="1"/>
</dbReference>
<evidence type="ECO:0000256" key="1">
    <source>
        <dbReference type="ARBA" id="ARBA00022722"/>
    </source>
</evidence>
<dbReference type="PANTHER" id="PTHR23044">
    <property type="entry name" value="3'-5' EXONUCLEASE ERI1-RELATED"/>
    <property type="match status" value="1"/>
</dbReference>
<dbReference type="STRING" id="149040.A0A194XMF7"/>
<dbReference type="InterPro" id="IPR013520">
    <property type="entry name" value="Ribonucl_H"/>
</dbReference>
<feature type="domain" description="Exonuclease" evidence="5">
    <location>
        <begin position="25"/>
        <end position="206"/>
    </location>
</feature>
<dbReference type="PANTHER" id="PTHR23044:SF61">
    <property type="entry name" value="3'-5' EXORIBONUCLEASE 1-RELATED"/>
    <property type="match status" value="1"/>
</dbReference>
<dbReference type="InParanoid" id="A0A194XMF7"/>
<keyword evidence="7" id="KW-1185">Reference proteome</keyword>
<dbReference type="GeneID" id="28824110"/>
<evidence type="ECO:0000256" key="3">
    <source>
        <dbReference type="ARBA" id="ARBA00022839"/>
    </source>
</evidence>
<reference evidence="6 7" key="1">
    <citation type="submission" date="2015-10" db="EMBL/GenBank/DDBJ databases">
        <title>Full genome of DAOMC 229536 Phialocephala scopiformis, a fungal endophyte of spruce producing the potent anti-insectan compound rugulosin.</title>
        <authorList>
            <consortium name="DOE Joint Genome Institute"/>
            <person name="Walker A.K."/>
            <person name="Frasz S.L."/>
            <person name="Seifert K.A."/>
            <person name="Miller J.D."/>
            <person name="Mondo S.J."/>
            <person name="Labutti K."/>
            <person name="Lipzen A."/>
            <person name="Dockter R."/>
            <person name="Kennedy M."/>
            <person name="Grigoriev I.V."/>
            <person name="Spatafora J.W."/>
        </authorList>
    </citation>
    <scope>NUCLEOTIDE SEQUENCE [LARGE SCALE GENOMIC DNA]</scope>
    <source>
        <strain evidence="6 7">CBS 120377</strain>
    </source>
</reference>
<gene>
    <name evidence="6" type="ORF">LY89DRAFT_681843</name>
</gene>